<dbReference type="EMBL" id="SPUK01000008">
    <property type="protein sequence ID" value="TQV95138.1"/>
    <property type="molecule type" value="Genomic_DNA"/>
</dbReference>
<evidence type="ECO:0000313" key="3">
    <source>
        <dbReference type="Proteomes" id="UP000315783"/>
    </source>
</evidence>
<evidence type="ECO:0000313" key="2">
    <source>
        <dbReference type="EMBL" id="TQV95138.1"/>
    </source>
</evidence>
<comment type="caution">
    <text evidence="2">The sequence shown here is derived from an EMBL/GenBank/DDBJ whole genome shotgun (WGS) entry which is preliminary data.</text>
</comment>
<keyword evidence="1" id="KW-0732">Signal</keyword>
<dbReference type="OrthoDB" id="4868498at2759"/>
<dbReference type="AlphaFoldDB" id="A0A545V094"/>
<feature type="chain" id="PRO_5022145369" evidence="1">
    <location>
        <begin position="17"/>
        <end position="233"/>
    </location>
</feature>
<reference evidence="2 3" key="1">
    <citation type="journal article" date="2019" name="Appl. Microbiol. Biotechnol.">
        <title>Genome sequence of Isaria javanica and comparative genome analysis insights into family S53 peptidase evolution in fungal entomopathogens.</title>
        <authorList>
            <person name="Lin R."/>
            <person name="Zhang X."/>
            <person name="Xin B."/>
            <person name="Zou M."/>
            <person name="Gao Y."/>
            <person name="Qin F."/>
            <person name="Hu Q."/>
            <person name="Xie B."/>
            <person name="Cheng X."/>
        </authorList>
    </citation>
    <scope>NUCLEOTIDE SEQUENCE [LARGE SCALE GENOMIC DNA]</scope>
    <source>
        <strain evidence="2 3">IJ1G</strain>
    </source>
</reference>
<evidence type="ECO:0000256" key="1">
    <source>
        <dbReference type="SAM" id="SignalP"/>
    </source>
</evidence>
<keyword evidence="3" id="KW-1185">Reference proteome</keyword>
<sequence>MKSFLAVPLLAAAALAAPQLAARDDAAATKPVKQADTSRADCYKKDPDEAWMLPATATRTEDCAGTIEYCLRGFYSMHGEEFSDADACLRSRGLDPATAVDAMRVVSREDYSKGFQALREANSIYNRYMLFTRLMQTSVSDEADKEGNDIINNLYWSNEGRVSKAREAIADAKRHFGSAFAPEHTAEIEAGIEEAKGKLNAAWNEVKDKDVEQLANMYDWFKSRSEEKYYHNW</sequence>
<gene>
    <name evidence="2" type="ORF">IF1G_06125</name>
</gene>
<protein>
    <submittedName>
        <fullName evidence="2">Uncharacterized protein</fullName>
    </submittedName>
</protein>
<proteinExistence type="predicted"/>
<feature type="signal peptide" evidence="1">
    <location>
        <begin position="1"/>
        <end position="16"/>
    </location>
</feature>
<accession>A0A545V094</accession>
<name>A0A545V094_9HYPO</name>
<organism evidence="2 3">
    <name type="scientific">Cordyceps javanica</name>
    <dbReference type="NCBI Taxonomy" id="43265"/>
    <lineage>
        <taxon>Eukaryota</taxon>
        <taxon>Fungi</taxon>
        <taxon>Dikarya</taxon>
        <taxon>Ascomycota</taxon>
        <taxon>Pezizomycotina</taxon>
        <taxon>Sordariomycetes</taxon>
        <taxon>Hypocreomycetidae</taxon>
        <taxon>Hypocreales</taxon>
        <taxon>Cordycipitaceae</taxon>
        <taxon>Cordyceps</taxon>
    </lineage>
</organism>
<dbReference type="Proteomes" id="UP000315783">
    <property type="component" value="Unassembled WGS sequence"/>
</dbReference>